<dbReference type="Proteomes" id="UP000321192">
    <property type="component" value="Unassembled WGS sequence"/>
</dbReference>
<dbReference type="OrthoDB" id="7432757at2"/>
<reference evidence="3" key="1">
    <citation type="submission" date="2009-05" db="EMBL/GenBank/DDBJ databases">
        <title>Complete sequence of chromosome of Thauera sp. MZ1T.</title>
        <authorList>
            <consortium name="US DOE Joint Genome Institute"/>
            <person name="Lucas S."/>
            <person name="Copeland A."/>
            <person name="Lapidus A."/>
            <person name="Glavina del Rio T."/>
            <person name="Dalin E."/>
            <person name="Tice H."/>
            <person name="Bruce D."/>
            <person name="Goodwin L."/>
            <person name="Pitluck S."/>
            <person name="Sims D."/>
            <person name="Brettin T."/>
            <person name="Detter J.C."/>
            <person name="Han C."/>
            <person name="Larimer F."/>
            <person name="Land M."/>
            <person name="Hauser L."/>
            <person name="Kyrpides N."/>
            <person name="Mikhailova N."/>
            <person name="Sayler G.S."/>
        </authorList>
    </citation>
    <scope>NUCLEOTIDE SEQUENCE [LARGE SCALE GENOMIC DNA]</scope>
    <source>
        <strain evidence="3">MZ1T</strain>
    </source>
</reference>
<accession>C4ZNS8</accession>
<sequence>MDLPWLDHPARPAPGAQPAARSLRLLEVDDARRPAVEHFVRERFAAHYQARVRHFMPRLFALEAADGSLHGAVGCRGAADQGLFLERYLDEPVERVITRRAGERVARDGIVEVGNLAAHGAGTARLLIIALTRILAAEGLRWVCFTGTPALINSFRRLGLDPLTLGPADPRRMGAELPEWGSYYDAGPLVMAGEIRGGDRTLAGAGRELQSGRGGQLRAGCV</sequence>
<evidence type="ECO:0000313" key="1">
    <source>
        <dbReference type="EMBL" id="ACK54686.1"/>
    </source>
</evidence>
<organism evidence="1 3">
    <name type="scientific">Thauera aminoaromatica</name>
    <dbReference type="NCBI Taxonomy" id="164330"/>
    <lineage>
        <taxon>Bacteria</taxon>
        <taxon>Pseudomonadati</taxon>
        <taxon>Pseudomonadota</taxon>
        <taxon>Betaproteobacteria</taxon>
        <taxon>Rhodocyclales</taxon>
        <taxon>Zoogloeaceae</taxon>
        <taxon>Thauera</taxon>
    </lineage>
</organism>
<dbReference type="EMBL" id="CP001281">
    <property type="protein sequence ID" value="ACK54686.1"/>
    <property type="molecule type" value="Genomic_DNA"/>
</dbReference>
<gene>
    <name evidence="1" type="ordered locus">Tmz1t_1935</name>
    <name evidence="2" type="ORF">E6Q80_15275</name>
</gene>
<dbReference type="Proteomes" id="UP000002186">
    <property type="component" value="Chromosome"/>
</dbReference>
<accession>A0A5C7SFG2</accession>
<protein>
    <submittedName>
        <fullName evidence="2">Thermostable hemolysin</fullName>
    </submittedName>
</protein>
<proteinExistence type="predicted"/>
<dbReference type="STRING" id="85643.Tmz1t_1935"/>
<dbReference type="InterPro" id="IPR022050">
    <property type="entry name" value="T_hemolysin"/>
</dbReference>
<evidence type="ECO:0000313" key="4">
    <source>
        <dbReference type="Proteomes" id="UP000321192"/>
    </source>
</evidence>
<dbReference type="KEGG" id="tmz:Tmz1t_1935"/>
<dbReference type="EMBL" id="SSFD01000239">
    <property type="protein sequence ID" value="TXH82557.1"/>
    <property type="molecule type" value="Genomic_DNA"/>
</dbReference>
<dbReference type="eggNOG" id="ENOG5032S9B">
    <property type="taxonomic scope" value="Bacteria"/>
</dbReference>
<keyword evidence="3" id="KW-1185">Reference proteome</keyword>
<dbReference type="AlphaFoldDB" id="C4ZNS8"/>
<reference evidence="1 3" key="2">
    <citation type="journal article" date="2012" name="Stand. Genomic Sci.">
        <title>Complete genome sequence of Thauera aminoaromatica strain MZ1T.</title>
        <authorList>
            <person name="Jiang K."/>
            <person name="Sanseverino J."/>
            <person name="Chauhan A."/>
            <person name="Lucas S."/>
            <person name="Copeland A."/>
            <person name="Lapidus A."/>
            <person name="Del Rio T.G."/>
            <person name="Dalin E."/>
            <person name="Tice H."/>
            <person name="Bruce D."/>
            <person name="Goodwin L."/>
            <person name="Pitluck S."/>
            <person name="Sims D."/>
            <person name="Brettin T."/>
            <person name="Detter J.C."/>
            <person name="Han C."/>
            <person name="Chang Y.J."/>
            <person name="Larimer F."/>
            <person name="Land M."/>
            <person name="Hauser L."/>
            <person name="Kyrpides N.C."/>
            <person name="Mikhailova N."/>
            <person name="Moser S."/>
            <person name="Jegier P."/>
            <person name="Close D."/>
            <person name="Debruyn J.M."/>
            <person name="Wang Y."/>
            <person name="Layton A.C."/>
            <person name="Allen M.S."/>
            <person name="Sayler G.S."/>
        </authorList>
    </citation>
    <scope>NUCLEOTIDE SEQUENCE [LARGE SCALE GENOMIC DNA]</scope>
    <source>
        <strain evidence="1 3">MZ1T</strain>
    </source>
</reference>
<dbReference type="RefSeq" id="WP_004305353.1">
    <property type="nucleotide sequence ID" value="NC_011662.2"/>
</dbReference>
<reference evidence="2 4" key="3">
    <citation type="submission" date="2018-09" db="EMBL/GenBank/DDBJ databases">
        <title>Metagenome Assembled Genomes from an Advanced Water Purification Facility.</title>
        <authorList>
            <person name="Stamps B.W."/>
            <person name="Spear J.R."/>
        </authorList>
    </citation>
    <scope>NUCLEOTIDE SEQUENCE [LARGE SCALE GENOMIC DNA]</scope>
    <source>
        <strain evidence="2">Bin_27_1</strain>
    </source>
</reference>
<dbReference type="Pfam" id="PF12261">
    <property type="entry name" value="T_hemolysin"/>
    <property type="match status" value="1"/>
</dbReference>
<evidence type="ECO:0000313" key="2">
    <source>
        <dbReference type="EMBL" id="TXH82557.1"/>
    </source>
</evidence>
<dbReference type="SUPFAM" id="SSF55729">
    <property type="entry name" value="Acyl-CoA N-acyltransferases (Nat)"/>
    <property type="match status" value="1"/>
</dbReference>
<name>C4ZNS8_THASP</name>
<dbReference type="InterPro" id="IPR016181">
    <property type="entry name" value="Acyl_CoA_acyltransferase"/>
</dbReference>
<dbReference type="HOGENOM" id="CLU_092721_2_0_4"/>
<evidence type="ECO:0000313" key="3">
    <source>
        <dbReference type="Proteomes" id="UP000002186"/>
    </source>
</evidence>